<dbReference type="Pfam" id="PF04266">
    <property type="entry name" value="ASCH"/>
    <property type="match status" value="1"/>
</dbReference>
<evidence type="ECO:0000313" key="4">
    <source>
        <dbReference type="EMBL" id="CAG9821491.1"/>
    </source>
</evidence>
<dbReference type="GO" id="GO:0045893">
    <property type="term" value="P:positive regulation of DNA-templated transcription"/>
    <property type="evidence" value="ECO:0007669"/>
    <property type="project" value="TreeGrafter"/>
</dbReference>
<keyword evidence="1" id="KW-0175">Coiled coil</keyword>
<feature type="compositionally biased region" description="Low complexity" evidence="2">
    <location>
        <begin position="84"/>
        <end position="95"/>
    </location>
</feature>
<dbReference type="Pfam" id="PF06221">
    <property type="entry name" value="zf-C2HC5"/>
    <property type="match status" value="1"/>
</dbReference>
<sequence>MADTALVNYLKIILGDDVSNDIVSYIRSIELEEDYAEFMENILDRSKSSHITAFEGIRNIIFRKQQGSKKPSSSTGAIPKNTGNQNSSRQNSISSGKKGKTKFKDINTYEIKKKEKEGKLSACDCLGQEHEFMNNCLVCGRIHCMEEGPGPCLFCGNPISVRGDVLFDANNRKSKTIMKPRENKVFDDDNDYFKTNSKKAVDEDGKKKMIIALDFASRKVIEGTQEDARIRERLLQDSVEHLKKVEEAYKNIQKRSEQSYQRNQNINEDLVHLLIQMRHKKPAGKEEDLRQEDGSMPVIDYGTRVFDEELMANMDHGLCLSLHQPYASLLVAGVKKHEGRTWPTTHRGKLWIAAAAKPPEEDEIDALESFYRDYYQDSSLKFPKDYPTSCLLGCIYVDDCLEQEAYRKKYPHGESNSPFVMICSNPIILPIFYPIVGQHKIYPLDKELHKCAKMALQHAKYVM</sequence>
<dbReference type="OrthoDB" id="338816at2759"/>
<dbReference type="GO" id="GO:0008270">
    <property type="term" value="F:zinc ion binding"/>
    <property type="evidence" value="ECO:0007669"/>
    <property type="project" value="InterPro"/>
</dbReference>
<feature type="domain" description="ASCH" evidence="3">
    <location>
        <begin position="320"/>
        <end position="410"/>
    </location>
</feature>
<dbReference type="FunFam" id="2.30.130.30:FF:000006">
    <property type="entry name" value="Putative_zinc_finger_motif_-_C2HC5-type /ASCH_domain_containing_protein_-_putative"/>
    <property type="match status" value="1"/>
</dbReference>
<dbReference type="PANTHER" id="PTHR12963">
    <property type="entry name" value="THYROID RECEPTOR INTERACTING PROTEIN RELATED"/>
    <property type="match status" value="1"/>
</dbReference>
<proteinExistence type="predicted"/>
<dbReference type="InterPro" id="IPR039128">
    <property type="entry name" value="TRIP4-like"/>
</dbReference>
<evidence type="ECO:0000256" key="2">
    <source>
        <dbReference type="SAM" id="MobiDB-lite"/>
    </source>
</evidence>
<dbReference type="CDD" id="cd06554">
    <property type="entry name" value="ASCH_ASC-1_like"/>
    <property type="match status" value="1"/>
</dbReference>
<dbReference type="GO" id="GO:0005634">
    <property type="term" value="C:nucleus"/>
    <property type="evidence" value="ECO:0007669"/>
    <property type="project" value="InterPro"/>
</dbReference>
<dbReference type="AlphaFoldDB" id="A0A9N9SGV7"/>
<feature type="region of interest" description="Disordered" evidence="2">
    <location>
        <begin position="65"/>
        <end position="100"/>
    </location>
</feature>
<dbReference type="EMBL" id="OU896711">
    <property type="protein sequence ID" value="CAG9821491.1"/>
    <property type="molecule type" value="Genomic_DNA"/>
</dbReference>
<dbReference type="GO" id="GO:0180022">
    <property type="term" value="C:RQC-trigger complex"/>
    <property type="evidence" value="ECO:0007669"/>
    <property type="project" value="InterPro"/>
</dbReference>
<dbReference type="InterPro" id="IPR015947">
    <property type="entry name" value="PUA-like_sf"/>
</dbReference>
<evidence type="ECO:0000256" key="1">
    <source>
        <dbReference type="SAM" id="Coils"/>
    </source>
</evidence>
<reference evidence="4" key="1">
    <citation type="submission" date="2022-01" db="EMBL/GenBank/DDBJ databases">
        <authorList>
            <person name="King R."/>
        </authorList>
    </citation>
    <scope>NUCLEOTIDE SEQUENCE</scope>
</reference>
<feature type="coiled-coil region" evidence="1">
    <location>
        <begin position="235"/>
        <end position="262"/>
    </location>
</feature>
<reference evidence="4" key="2">
    <citation type="submission" date="2022-10" db="EMBL/GenBank/DDBJ databases">
        <authorList>
            <consortium name="ENA_rothamsted_submissions"/>
            <consortium name="culmorum"/>
            <person name="King R."/>
        </authorList>
    </citation>
    <scope>NUCLEOTIDE SEQUENCE</scope>
</reference>
<dbReference type="PANTHER" id="PTHR12963:SF4">
    <property type="entry name" value="ACTIVATING SIGNAL COINTEGRATOR 1"/>
    <property type="match status" value="1"/>
</dbReference>
<keyword evidence="5" id="KW-1185">Reference proteome</keyword>
<evidence type="ECO:0000259" key="3">
    <source>
        <dbReference type="SMART" id="SM01022"/>
    </source>
</evidence>
<dbReference type="SUPFAM" id="SSF88697">
    <property type="entry name" value="PUA domain-like"/>
    <property type="match status" value="1"/>
</dbReference>
<dbReference type="SMART" id="SM01022">
    <property type="entry name" value="ASCH"/>
    <property type="match status" value="1"/>
</dbReference>
<evidence type="ECO:0000313" key="5">
    <source>
        <dbReference type="Proteomes" id="UP001153737"/>
    </source>
</evidence>
<name>A0A9N9SGV7_PHACE</name>
<dbReference type="InterPro" id="IPR009349">
    <property type="entry name" value="TRIP4/RQT4_C2HC5_Znf"/>
</dbReference>
<dbReference type="Gene3D" id="2.30.130.30">
    <property type="entry name" value="Hypothetical protein"/>
    <property type="match status" value="1"/>
</dbReference>
<organism evidence="4 5">
    <name type="scientific">Phaedon cochleariae</name>
    <name type="common">Mustard beetle</name>
    <dbReference type="NCBI Taxonomy" id="80249"/>
    <lineage>
        <taxon>Eukaryota</taxon>
        <taxon>Metazoa</taxon>
        <taxon>Ecdysozoa</taxon>
        <taxon>Arthropoda</taxon>
        <taxon>Hexapoda</taxon>
        <taxon>Insecta</taxon>
        <taxon>Pterygota</taxon>
        <taxon>Neoptera</taxon>
        <taxon>Endopterygota</taxon>
        <taxon>Coleoptera</taxon>
        <taxon>Polyphaga</taxon>
        <taxon>Cucujiformia</taxon>
        <taxon>Chrysomeloidea</taxon>
        <taxon>Chrysomelidae</taxon>
        <taxon>Chrysomelinae</taxon>
        <taxon>Chrysomelini</taxon>
        <taxon>Phaedon</taxon>
    </lineage>
</organism>
<dbReference type="GO" id="GO:0072344">
    <property type="term" value="P:rescue of stalled ribosome"/>
    <property type="evidence" value="ECO:0007669"/>
    <property type="project" value="InterPro"/>
</dbReference>
<gene>
    <name evidence="4" type="ORF">PHAECO_LOCUS9533</name>
</gene>
<dbReference type="Proteomes" id="UP001153737">
    <property type="component" value="Chromosome 5"/>
</dbReference>
<accession>A0A9N9SGV7</accession>
<protein>
    <recommendedName>
        <fullName evidence="3">ASCH domain-containing protein</fullName>
    </recommendedName>
</protein>
<dbReference type="InterPro" id="IPR007374">
    <property type="entry name" value="ASCH_domain"/>
</dbReference>